<organism evidence="1 2">
    <name type="scientific">Sandarakinorhabdus fusca</name>
    <dbReference type="NCBI Taxonomy" id="1439888"/>
    <lineage>
        <taxon>Bacteria</taxon>
        <taxon>Pseudomonadati</taxon>
        <taxon>Pseudomonadota</taxon>
        <taxon>Alphaproteobacteria</taxon>
        <taxon>Sphingomonadales</taxon>
        <taxon>Sphingosinicellaceae</taxon>
        <taxon>Sandarakinorhabdus</taxon>
    </lineage>
</organism>
<dbReference type="Pfam" id="PF09140">
    <property type="entry name" value="MipZ"/>
    <property type="match status" value="1"/>
</dbReference>
<dbReference type="InterPro" id="IPR015223">
    <property type="entry name" value="MipZ"/>
</dbReference>
<name>A0A7C9KZU8_9SPHN</name>
<dbReference type="CDD" id="cd02042">
    <property type="entry name" value="ParAB_family"/>
    <property type="match status" value="1"/>
</dbReference>
<dbReference type="Gene3D" id="3.40.50.300">
    <property type="entry name" value="P-loop containing nucleotide triphosphate hydrolases"/>
    <property type="match status" value="1"/>
</dbReference>
<proteinExistence type="predicted"/>
<gene>
    <name evidence="1" type="ORF">F3168_14325</name>
</gene>
<dbReference type="InterPro" id="IPR050678">
    <property type="entry name" value="DNA_Partitioning_ATPase"/>
</dbReference>
<evidence type="ECO:0000313" key="1">
    <source>
        <dbReference type="EMBL" id="MQT18428.1"/>
    </source>
</evidence>
<dbReference type="SUPFAM" id="SSF52540">
    <property type="entry name" value="P-loop containing nucleoside triphosphate hydrolases"/>
    <property type="match status" value="1"/>
</dbReference>
<dbReference type="Proteomes" id="UP000481327">
    <property type="component" value="Unassembled WGS sequence"/>
</dbReference>
<dbReference type="InterPro" id="IPR027417">
    <property type="entry name" value="P-loop_NTPase"/>
</dbReference>
<dbReference type="PANTHER" id="PTHR13696">
    <property type="entry name" value="P-LOOP CONTAINING NUCLEOSIDE TRIPHOSPHATE HYDROLASE"/>
    <property type="match status" value="1"/>
</dbReference>
<dbReference type="PANTHER" id="PTHR13696:SF96">
    <property type="entry name" value="COBQ_COBB_MIND_PARA NUCLEOTIDE BINDING DOMAIN-CONTAINING PROTEIN"/>
    <property type="match status" value="1"/>
</dbReference>
<dbReference type="EMBL" id="WIOL01000007">
    <property type="protein sequence ID" value="MQT18428.1"/>
    <property type="molecule type" value="Genomic_DNA"/>
</dbReference>
<dbReference type="OrthoDB" id="13869at2"/>
<reference evidence="1 2" key="1">
    <citation type="submission" date="2019-09" db="EMBL/GenBank/DDBJ databases">
        <title>Polymorphobacter sp. isolated from a lake in China.</title>
        <authorList>
            <person name="Liu Z."/>
        </authorList>
    </citation>
    <scope>NUCLEOTIDE SEQUENCE [LARGE SCALE GENOMIC DNA]</scope>
    <source>
        <strain evidence="1 2">D40P</strain>
    </source>
</reference>
<accession>A0A7C9KZU8</accession>
<keyword evidence="2" id="KW-1185">Reference proteome</keyword>
<comment type="caution">
    <text evidence="1">The sequence shown here is derived from an EMBL/GenBank/DDBJ whole genome shotgun (WGS) entry which is preliminary data.</text>
</comment>
<dbReference type="AlphaFoldDB" id="A0A7C9KZU8"/>
<protein>
    <submittedName>
        <fullName evidence="1">AAA family ATPase</fullName>
    </submittedName>
</protein>
<evidence type="ECO:0000313" key="2">
    <source>
        <dbReference type="Proteomes" id="UP000481327"/>
    </source>
</evidence>
<sequence length="296" mass="31879">MIRLAIDIGARLCAKPPQLARPSGKHGGASIVTGKRAHLIVLGNEKGGSGKSTTAVHIAVALAHAGFSVAMLDLDSRQRTVARYLENRVAFARKRDLALPTPDVAVIADGDGDVAELALRLEQAQPLDFLVIDTPGRDSALARAALAAADTIITPINDSFVDFDLIGQVDPETFAVRRPSFYAELIWDARRARAKADGVTVDWVVLRNRLSSLEARNRKRVGAALEALSGRVGFRVVGGLTERVIYREFFPRGLTLLDRAALEDFSLSHVGARTELRALLAALNLPGWDPSRLPAA</sequence>